<feature type="chain" id="PRO_5022682744" evidence="2">
    <location>
        <begin position="24"/>
        <end position="120"/>
    </location>
</feature>
<proteinExistence type="predicted"/>
<keyword evidence="6" id="KW-1185">Reference proteome</keyword>
<dbReference type="AlphaFoldDB" id="A0A5C6VCQ0"/>
<reference evidence="4 5" key="1">
    <citation type="journal article" date="2018" name="Int. J. Syst. Evol. Microbiol.">
        <title>Paraburkholderia azotifigens sp. nov., a nitrogen-fixing bacterium isolated from paddy soil.</title>
        <authorList>
            <person name="Choi G.M."/>
            <person name="Im W.T."/>
        </authorList>
    </citation>
    <scope>NUCLEOTIDE SEQUENCE [LARGE SCALE GENOMIC DNA]</scope>
    <source>
        <strain evidence="4 5">NF 2-5-3</strain>
    </source>
</reference>
<protein>
    <submittedName>
        <fullName evidence="4">DUF4148 domain-containing protein</fullName>
    </submittedName>
</protein>
<accession>A0A5C6VCQ0</accession>
<gene>
    <name evidence="4" type="ORF">FRZ40_18915</name>
    <name evidence="3" type="ORF">V4C56_39560</name>
</gene>
<dbReference type="Proteomes" id="UP001481677">
    <property type="component" value="Unassembled WGS sequence"/>
</dbReference>
<dbReference type="InterPro" id="IPR025421">
    <property type="entry name" value="DUF4148"/>
</dbReference>
<sequence length="120" mass="12147">MKKIFVGLAVAAAALAAPALSFAQSNGPVTRAEVRADLVRVEKAGYRPGVGEDINYPADIQAAEAKIAAQDNQKLSNDAVGGVAQTSTSSGTSAGKPARSAMNSNACVGPVSYCNIFFGS</sequence>
<evidence type="ECO:0000313" key="4">
    <source>
        <dbReference type="EMBL" id="TXC82541.1"/>
    </source>
</evidence>
<evidence type="ECO:0000313" key="5">
    <source>
        <dbReference type="Proteomes" id="UP000321776"/>
    </source>
</evidence>
<name>A0A5C6VCQ0_9BURK</name>
<keyword evidence="2" id="KW-0732">Signal</keyword>
<reference evidence="4" key="2">
    <citation type="submission" date="2019-08" db="EMBL/GenBank/DDBJ databases">
        <authorList>
            <person name="Im W.-T."/>
        </authorList>
    </citation>
    <scope>NUCLEOTIDE SEQUENCE</scope>
    <source>
        <strain evidence="4">NF 2-5-3</strain>
    </source>
</reference>
<reference evidence="3 6" key="3">
    <citation type="submission" date="2024-01" db="EMBL/GenBank/DDBJ databases">
        <title>The diversity of rhizobia nodulating Mimosa spp. in eleven states of Brazil covering several biomes is determined by host plant, location, and edaphic factors.</title>
        <authorList>
            <person name="Rouws L."/>
            <person name="Barauna A."/>
            <person name="Beukes C."/>
            <person name="De Faria S.M."/>
            <person name="Gross E."/>
            <person name="Dos Reis Junior F.B."/>
            <person name="Simon M."/>
            <person name="Maluk M."/>
            <person name="Odee D.W."/>
            <person name="Kenicer G."/>
            <person name="Young J.P.W."/>
            <person name="Reis V.M."/>
            <person name="Zilli J."/>
            <person name="James E.K."/>
        </authorList>
    </citation>
    <scope>NUCLEOTIDE SEQUENCE [LARGE SCALE GENOMIC DNA]</scope>
    <source>
        <strain evidence="3 6">JPY530</strain>
    </source>
</reference>
<dbReference type="EMBL" id="VOQS01000003">
    <property type="protein sequence ID" value="TXC82541.1"/>
    <property type="molecule type" value="Genomic_DNA"/>
</dbReference>
<dbReference type="RefSeq" id="WP_147235142.1">
    <property type="nucleotide sequence ID" value="NZ_JAZHFZ010000062.1"/>
</dbReference>
<feature type="region of interest" description="Disordered" evidence="1">
    <location>
        <begin position="79"/>
        <end position="99"/>
    </location>
</feature>
<comment type="caution">
    <text evidence="4">The sequence shown here is derived from an EMBL/GenBank/DDBJ whole genome shotgun (WGS) entry which is preliminary data.</text>
</comment>
<feature type="compositionally biased region" description="Low complexity" evidence="1">
    <location>
        <begin position="80"/>
        <end position="95"/>
    </location>
</feature>
<dbReference type="Pfam" id="PF13663">
    <property type="entry name" value="DUF4148"/>
    <property type="match status" value="1"/>
</dbReference>
<dbReference type="EMBL" id="JAZHGA010000052">
    <property type="protein sequence ID" value="MEM5345707.1"/>
    <property type="molecule type" value="Genomic_DNA"/>
</dbReference>
<evidence type="ECO:0000313" key="3">
    <source>
        <dbReference type="EMBL" id="MEM5345707.1"/>
    </source>
</evidence>
<feature type="signal peptide" evidence="2">
    <location>
        <begin position="1"/>
        <end position="23"/>
    </location>
</feature>
<evidence type="ECO:0000256" key="2">
    <source>
        <dbReference type="SAM" id="SignalP"/>
    </source>
</evidence>
<evidence type="ECO:0000313" key="6">
    <source>
        <dbReference type="Proteomes" id="UP001481677"/>
    </source>
</evidence>
<organism evidence="4 5">
    <name type="scientific">Paraburkholderia azotifigens</name>
    <dbReference type="NCBI Taxonomy" id="2057004"/>
    <lineage>
        <taxon>Bacteria</taxon>
        <taxon>Pseudomonadati</taxon>
        <taxon>Pseudomonadota</taxon>
        <taxon>Betaproteobacteria</taxon>
        <taxon>Burkholderiales</taxon>
        <taxon>Burkholderiaceae</taxon>
        <taxon>Paraburkholderia</taxon>
    </lineage>
</organism>
<dbReference type="Proteomes" id="UP000321776">
    <property type="component" value="Unassembled WGS sequence"/>
</dbReference>
<evidence type="ECO:0000256" key="1">
    <source>
        <dbReference type="SAM" id="MobiDB-lite"/>
    </source>
</evidence>